<dbReference type="Pfam" id="PF01266">
    <property type="entry name" value="DAO"/>
    <property type="match status" value="1"/>
</dbReference>
<comment type="cofactor">
    <cofactor evidence="1">
        <name>FAD</name>
        <dbReference type="ChEBI" id="CHEBI:57692"/>
    </cofactor>
</comment>
<keyword evidence="2" id="KW-0285">Flavoprotein</keyword>
<dbReference type="InterPro" id="IPR006076">
    <property type="entry name" value="FAD-dep_OxRdtase"/>
</dbReference>
<dbReference type="PANTHER" id="PTHR43104:SF4">
    <property type="entry name" value="L-2-HYDROXYGLUTARATE DEHYDROGENASE, MITOCHONDRIAL"/>
    <property type="match status" value="1"/>
</dbReference>
<evidence type="ECO:0000256" key="1">
    <source>
        <dbReference type="ARBA" id="ARBA00001974"/>
    </source>
</evidence>
<keyword evidence="3" id="KW-0274">FAD</keyword>
<evidence type="ECO:0000256" key="4">
    <source>
        <dbReference type="ARBA" id="ARBA00023002"/>
    </source>
</evidence>
<evidence type="ECO:0000313" key="8">
    <source>
        <dbReference type="Proteomes" id="UP000199382"/>
    </source>
</evidence>
<dbReference type="OrthoDB" id="9801699at2"/>
<dbReference type="SUPFAM" id="SSF51905">
    <property type="entry name" value="FAD/NAD(P)-binding domain"/>
    <property type="match status" value="1"/>
</dbReference>
<feature type="domain" description="FAD dependent oxidoreductase" evidence="6">
    <location>
        <begin position="5"/>
        <end position="365"/>
    </location>
</feature>
<dbReference type="InterPro" id="IPR036188">
    <property type="entry name" value="FAD/NAD-bd_sf"/>
</dbReference>
<comment type="similarity">
    <text evidence="5">Belongs to the L2HGDH family.</text>
</comment>
<sequence length="370" mass="39313">MTDFDAVVIGAGAVGLACAAQLSRSGHCVLVLEAAAHPGEGISSRNSEVIHAGLYYPTGSLKHTLCVAGRRSLYDYLAERGIAHSRSGKIIVATDEVELATLEMLQARGQANGVEGLRMLSRAEHMAMEPELSITGALLSPETGLFDSHQFLLALIAEIEAGGGLVACRTPLTAAFPRPESFEIRTGGAEEMTLRCRWLVNSAGLSAPAVAQHIDGLSAERIPRYRLAKGNYFRFTGRSPFSRLVYPAPVDGGLGVHATLDLAGNLRFGPDVEWLPDGMSEGEVYYRVNPERAESFYRAIRRYWPGLPAGSLAPDYSGCRPKLAGPGAPAADFDIRGGEIAGLVSLYGVESPGLTASLAIARHVEALLQG</sequence>
<dbReference type="Gene3D" id="3.50.50.60">
    <property type="entry name" value="FAD/NAD(P)-binding domain"/>
    <property type="match status" value="1"/>
</dbReference>
<dbReference type="GO" id="GO:0047545">
    <property type="term" value="F:(S)-2-hydroxyglutarate dehydrogenase activity"/>
    <property type="evidence" value="ECO:0007669"/>
    <property type="project" value="TreeGrafter"/>
</dbReference>
<dbReference type="Proteomes" id="UP000199382">
    <property type="component" value="Unassembled WGS sequence"/>
</dbReference>
<dbReference type="RefSeq" id="WP_093161885.1">
    <property type="nucleotide sequence ID" value="NZ_FNEK01000060.1"/>
</dbReference>
<dbReference type="AlphaFoldDB" id="A0A1G9FXA1"/>
<organism evidence="7 8">
    <name type="scientific">Aliiruegeria lutimaris</name>
    <dbReference type="NCBI Taxonomy" id="571298"/>
    <lineage>
        <taxon>Bacteria</taxon>
        <taxon>Pseudomonadati</taxon>
        <taxon>Pseudomonadota</taxon>
        <taxon>Alphaproteobacteria</taxon>
        <taxon>Rhodobacterales</taxon>
        <taxon>Roseobacteraceae</taxon>
        <taxon>Aliiruegeria</taxon>
    </lineage>
</organism>
<gene>
    <name evidence="7" type="ORF">SAMN04488026_10605</name>
</gene>
<proteinExistence type="inferred from homology"/>
<evidence type="ECO:0000256" key="2">
    <source>
        <dbReference type="ARBA" id="ARBA00022630"/>
    </source>
</evidence>
<dbReference type="Gene3D" id="3.30.9.10">
    <property type="entry name" value="D-Amino Acid Oxidase, subunit A, domain 2"/>
    <property type="match status" value="1"/>
</dbReference>
<protein>
    <submittedName>
        <fullName evidence="7">L-2-hydroxyglutarate oxidase LhgO</fullName>
    </submittedName>
</protein>
<name>A0A1G9FXA1_9RHOB</name>
<evidence type="ECO:0000259" key="6">
    <source>
        <dbReference type="Pfam" id="PF01266"/>
    </source>
</evidence>
<evidence type="ECO:0000313" key="7">
    <source>
        <dbReference type="EMBL" id="SDK92982.1"/>
    </source>
</evidence>
<evidence type="ECO:0000256" key="3">
    <source>
        <dbReference type="ARBA" id="ARBA00022827"/>
    </source>
</evidence>
<evidence type="ECO:0000256" key="5">
    <source>
        <dbReference type="ARBA" id="ARBA00037941"/>
    </source>
</evidence>
<dbReference type="PANTHER" id="PTHR43104">
    <property type="entry name" value="L-2-HYDROXYGLUTARATE DEHYDROGENASE, MITOCHONDRIAL"/>
    <property type="match status" value="1"/>
</dbReference>
<dbReference type="STRING" id="571298.SAMN04488026_10605"/>
<keyword evidence="4" id="KW-0560">Oxidoreductase</keyword>
<keyword evidence="8" id="KW-1185">Reference proteome</keyword>
<dbReference type="EMBL" id="FNEK01000060">
    <property type="protein sequence ID" value="SDK92982.1"/>
    <property type="molecule type" value="Genomic_DNA"/>
</dbReference>
<reference evidence="7 8" key="1">
    <citation type="submission" date="2016-10" db="EMBL/GenBank/DDBJ databases">
        <authorList>
            <person name="de Groot N.N."/>
        </authorList>
    </citation>
    <scope>NUCLEOTIDE SEQUENCE [LARGE SCALE GENOMIC DNA]</scope>
    <source>
        <strain evidence="7 8">DSM 25294</strain>
    </source>
</reference>
<accession>A0A1G9FXA1</accession>